<evidence type="ECO:0000259" key="1">
    <source>
        <dbReference type="Pfam" id="PF13280"/>
    </source>
</evidence>
<reference evidence="3 4" key="1">
    <citation type="submission" date="2018-11" db="EMBL/GenBank/DDBJ databases">
        <title>Parancylomarina longa gen. nov., sp. nov., isolated from sediments of southern Okinawa.</title>
        <authorList>
            <person name="Fu T."/>
        </authorList>
    </citation>
    <scope>NUCLEOTIDE SEQUENCE [LARGE SCALE GENOMIC DNA]</scope>
    <source>
        <strain evidence="3 4">T3-2 S1-C</strain>
    </source>
</reference>
<dbReference type="PROSITE" id="PS52050">
    <property type="entry name" value="WYL"/>
    <property type="match status" value="1"/>
</dbReference>
<keyword evidence="4" id="KW-1185">Reference proteome</keyword>
<evidence type="ECO:0000313" key="3">
    <source>
        <dbReference type="EMBL" id="RUT78937.1"/>
    </source>
</evidence>
<dbReference type="PANTHER" id="PTHR34580:SF9">
    <property type="entry name" value="SLL5097 PROTEIN"/>
    <property type="match status" value="1"/>
</dbReference>
<accession>A0A434AX06</accession>
<dbReference type="InterPro" id="IPR051534">
    <property type="entry name" value="CBASS_pafABC_assoc_protein"/>
</dbReference>
<dbReference type="EMBL" id="RJJX01000005">
    <property type="protein sequence ID" value="RUT78937.1"/>
    <property type="molecule type" value="Genomic_DNA"/>
</dbReference>
<organism evidence="3 4">
    <name type="scientific">Ancylomarina longa</name>
    <dbReference type="NCBI Taxonomy" id="2487017"/>
    <lineage>
        <taxon>Bacteria</taxon>
        <taxon>Pseudomonadati</taxon>
        <taxon>Bacteroidota</taxon>
        <taxon>Bacteroidia</taxon>
        <taxon>Marinilabiliales</taxon>
        <taxon>Marinifilaceae</taxon>
        <taxon>Ancylomarina</taxon>
    </lineage>
</organism>
<dbReference type="PANTHER" id="PTHR34580">
    <property type="match status" value="1"/>
</dbReference>
<dbReference type="InterPro" id="IPR057727">
    <property type="entry name" value="WCX_dom"/>
</dbReference>
<dbReference type="OrthoDB" id="43316at2"/>
<dbReference type="InterPro" id="IPR026881">
    <property type="entry name" value="WYL_dom"/>
</dbReference>
<dbReference type="Pfam" id="PF13280">
    <property type="entry name" value="WYL"/>
    <property type="match status" value="1"/>
</dbReference>
<sequence>MIKKSIPGFRHQVIDSCLCNKCNKWTKGKLIDCINQKLYEQHGIEGISDSTFYSDIKTMKSEWPRGYNAPIECINGAYIYTDPDFTIQKDNLSDVDIEVIDNAITVLSQFKQLPIHHELSLVQEKILGYSIHNDENEQIIEFEKQIVKGAEFLTPLYKLIKDKKVIKVLYHSFKSQESKEYIVHPYYLKQYRHRWYLISYCETHKLITTYSLDRILDIEEVVGVKFREVDNKSIRDRFKDIIGITRIADHELQQINIWVSKKLMPYIKTKPIHNSQKILSEDEKGMKITLNLIPNYEFYSIILSFGESIRILSPDLIRDELASKLESASKMYNASVNM</sequence>
<proteinExistence type="predicted"/>
<feature type="domain" description="WCX" evidence="2">
    <location>
        <begin position="253"/>
        <end position="328"/>
    </location>
</feature>
<dbReference type="Proteomes" id="UP000282985">
    <property type="component" value="Unassembled WGS sequence"/>
</dbReference>
<gene>
    <name evidence="3" type="ORF">DLK05_05500</name>
</gene>
<feature type="domain" description="WYL" evidence="1">
    <location>
        <begin position="152"/>
        <end position="219"/>
    </location>
</feature>
<dbReference type="Pfam" id="PF25583">
    <property type="entry name" value="WCX"/>
    <property type="match status" value="1"/>
</dbReference>
<comment type="caution">
    <text evidence="3">The sequence shown here is derived from an EMBL/GenBank/DDBJ whole genome shotgun (WGS) entry which is preliminary data.</text>
</comment>
<dbReference type="AlphaFoldDB" id="A0A434AX06"/>
<name>A0A434AX06_9BACT</name>
<dbReference type="RefSeq" id="WP_127342994.1">
    <property type="nucleotide sequence ID" value="NZ_RJJX01000005.1"/>
</dbReference>
<protein>
    <submittedName>
        <fullName evidence="3">WYL domain-containing protein</fullName>
    </submittedName>
</protein>
<evidence type="ECO:0000313" key="4">
    <source>
        <dbReference type="Proteomes" id="UP000282985"/>
    </source>
</evidence>
<evidence type="ECO:0000259" key="2">
    <source>
        <dbReference type="Pfam" id="PF25583"/>
    </source>
</evidence>